<dbReference type="InterPro" id="IPR052636">
    <property type="entry name" value="UDP-D-xylose:L-fucose_XylT"/>
</dbReference>
<reference evidence="2" key="1">
    <citation type="submission" date="2022-10" db="EMBL/GenBank/DDBJ databases">
        <authorList>
            <person name="Chen Y."/>
            <person name="Dougan E. K."/>
            <person name="Chan C."/>
            <person name="Rhodes N."/>
            <person name="Thang M."/>
        </authorList>
    </citation>
    <scope>NUCLEOTIDE SEQUENCE</scope>
</reference>
<evidence type="ECO:0000313" key="3">
    <source>
        <dbReference type="EMBL" id="CAL4783703.1"/>
    </source>
</evidence>
<dbReference type="GO" id="GO:0005794">
    <property type="term" value="C:Golgi apparatus"/>
    <property type="evidence" value="ECO:0007669"/>
    <property type="project" value="TreeGrafter"/>
</dbReference>
<comment type="caution">
    <text evidence="2">The sequence shown here is derived from an EMBL/GenBank/DDBJ whole genome shotgun (WGS) entry which is preliminary data.</text>
</comment>
<dbReference type="EMBL" id="CAMXCT010002201">
    <property type="protein sequence ID" value="CAI3996391.1"/>
    <property type="molecule type" value="Genomic_DNA"/>
</dbReference>
<dbReference type="PANTHER" id="PTHR47032">
    <property type="entry name" value="UDP-D-XYLOSE:L-FUCOSE ALPHA-1,3-D-XYLOSYLTRANSFERASE-RELATED"/>
    <property type="match status" value="1"/>
</dbReference>
<dbReference type="EMBL" id="CAMXCT020002201">
    <property type="protein sequence ID" value="CAL1149766.1"/>
    <property type="molecule type" value="Genomic_DNA"/>
</dbReference>
<sequence>DPRASEILEAARSMQHTLMGSAEIPQLYWKEAIYQDVVLMEECPYALSLLRFLRWCQKLVLERSPEMTGSTELFAVLFENPFSLTPGEALPSLVNSRFFEEFWPLIGLVSSRHAEALSKLDPQQTLRQSLRCDPGEVDWPNYLAKLQEEPRGSLIWFDLPGVSDYEEQFGENPGKMLDCPMGAMTSTLEKLLIMQEFYTEGYGLVAEEVALLLDQLEQLAERVGRSSLDFFFLSEWPFWDKLAHLHERATKRRLRYDLEFHPWELLGEVPDRPGRRRPSIAALRWQLPSSSPLQRQILLALEELWDHRDRDGAPAPPVLCTLLWGQRLAKYLRFQVQRLEAFGYGHQYLVLCDAVACNECRRVHWKSLCVEMRQPSLFSKHTMITSILRQGFDVFYLDFDTVLLQDPLPSLKSRMDLAETQLLVSRDFGTECLNTGVIFAKSHPLTVAFWERLLLWLWHHPFEFTQKAFAALLGVERVALHGSLAEPQLPQLPHWGLLDPQNAFVTSKVYSSNGVHFEGWTGDLEEIVVFHFLDGSGSVEQNNSIRGYKDLFEVFLSNPKVNLSDTRIPLYDQDPVVRSELLWSRHDAAPQELLKCRLVNM</sequence>
<proteinExistence type="predicted"/>
<feature type="non-terminal residue" evidence="2">
    <location>
        <position position="601"/>
    </location>
</feature>
<dbReference type="GO" id="GO:0016757">
    <property type="term" value="F:glycosyltransferase activity"/>
    <property type="evidence" value="ECO:0007669"/>
    <property type="project" value="TreeGrafter"/>
</dbReference>
<evidence type="ECO:0000313" key="2">
    <source>
        <dbReference type="EMBL" id="CAI3996391.1"/>
    </source>
</evidence>
<dbReference type="PANTHER" id="PTHR47032:SF1">
    <property type="entry name" value="UDP-D-XYLOSE:L-FUCOSE ALPHA-1,3-D-XYLOSYLTRANSFERASE-RELATED"/>
    <property type="match status" value="1"/>
</dbReference>
<dbReference type="EMBL" id="CAMXCT030002201">
    <property type="protein sequence ID" value="CAL4783703.1"/>
    <property type="molecule type" value="Genomic_DNA"/>
</dbReference>
<keyword evidence="4" id="KW-1185">Reference proteome</keyword>
<dbReference type="Pfam" id="PF03407">
    <property type="entry name" value="Nucleotid_trans"/>
    <property type="match status" value="1"/>
</dbReference>
<name>A0A9P1CS04_9DINO</name>
<dbReference type="InterPro" id="IPR005069">
    <property type="entry name" value="Nucl-diP-sugar_transferase"/>
</dbReference>
<evidence type="ECO:0000259" key="1">
    <source>
        <dbReference type="Pfam" id="PF03407"/>
    </source>
</evidence>
<feature type="domain" description="Nucleotide-diphospho-sugar transferase" evidence="1">
    <location>
        <begin position="379"/>
        <end position="471"/>
    </location>
</feature>
<evidence type="ECO:0000313" key="4">
    <source>
        <dbReference type="Proteomes" id="UP001152797"/>
    </source>
</evidence>
<gene>
    <name evidence="2" type="ORF">C1SCF055_LOCUS22874</name>
</gene>
<reference evidence="3 4" key="2">
    <citation type="submission" date="2024-05" db="EMBL/GenBank/DDBJ databases">
        <authorList>
            <person name="Chen Y."/>
            <person name="Shah S."/>
            <person name="Dougan E. K."/>
            <person name="Thang M."/>
            <person name="Chan C."/>
        </authorList>
    </citation>
    <scope>NUCLEOTIDE SEQUENCE [LARGE SCALE GENOMIC DNA]</scope>
</reference>
<dbReference type="AlphaFoldDB" id="A0A9P1CS04"/>
<accession>A0A9P1CS04</accession>
<dbReference type="OrthoDB" id="418290at2759"/>
<organism evidence="2">
    <name type="scientific">Cladocopium goreaui</name>
    <dbReference type="NCBI Taxonomy" id="2562237"/>
    <lineage>
        <taxon>Eukaryota</taxon>
        <taxon>Sar</taxon>
        <taxon>Alveolata</taxon>
        <taxon>Dinophyceae</taxon>
        <taxon>Suessiales</taxon>
        <taxon>Symbiodiniaceae</taxon>
        <taxon>Cladocopium</taxon>
    </lineage>
</organism>
<protein>
    <recommendedName>
        <fullName evidence="1">Nucleotide-diphospho-sugar transferase domain-containing protein</fullName>
    </recommendedName>
</protein>
<dbReference type="Proteomes" id="UP001152797">
    <property type="component" value="Unassembled WGS sequence"/>
</dbReference>